<comment type="caution">
    <text evidence="1">The sequence shown here is derived from an EMBL/GenBank/DDBJ whole genome shotgun (WGS) entry which is preliminary data.</text>
</comment>
<dbReference type="Proteomes" id="UP000220702">
    <property type="component" value="Unassembled WGS sequence"/>
</dbReference>
<protein>
    <submittedName>
        <fullName evidence="1">Uncharacterized protein</fullName>
    </submittedName>
</protein>
<proteinExistence type="predicted"/>
<dbReference type="Gene3D" id="3.20.20.370">
    <property type="entry name" value="Glycoside hydrolase/deacetylase"/>
    <property type="match status" value="1"/>
</dbReference>
<evidence type="ECO:0000313" key="1">
    <source>
        <dbReference type="EMBL" id="PEA86847.1"/>
    </source>
</evidence>
<dbReference type="SUPFAM" id="SSF88713">
    <property type="entry name" value="Glycoside hydrolase/deacetylase"/>
    <property type="match status" value="1"/>
</dbReference>
<dbReference type="GO" id="GO:0005975">
    <property type="term" value="P:carbohydrate metabolic process"/>
    <property type="evidence" value="ECO:0007669"/>
    <property type="project" value="InterPro"/>
</dbReference>
<dbReference type="EMBL" id="NVNL01000056">
    <property type="protein sequence ID" value="PEA86847.1"/>
    <property type="molecule type" value="Genomic_DNA"/>
</dbReference>
<sequence length="404" mass="46624">MMNIEICKWFNNSDSPVMFMIDDLANVWVDTTKSGELELGEDWGYWKNEEKSSFRYLNEVILKEFPEVKATFFVPVGVRVGMIKEPVAPSISKKINHDEATKKFFRDIHQNPRFEIAYHGTTHGKVGETNLDFKQEWELFSSLEKAVDVVEEGKRIYKDAIGVNPLGGKYCGYASNEFSDLSIDKTDFLWWCRYWNRGIEEGEVDKVSGRDKNSLSNYDIKKFGDNNVIDIPSTVNGGLLTSVLNSNFISIKGILKKLLKNYLVQKRLQQIEYLLKRKLVISIQEHIAPSRDDGRRQMPNIFDDTKSLQTIFRYLRNKNVWYCTGTELASYVYLRDNFLIKSTSEGTFYFVQTKDNNRDVELGEVTLSISGCEKRKLLLPNQTIKKVRNGIVNVPIMSGTYQII</sequence>
<accession>A0A9X6TIE5</accession>
<reference evidence="1 2" key="1">
    <citation type="submission" date="2017-09" db="EMBL/GenBank/DDBJ databases">
        <title>Large-scale bioinformatics analysis of Bacillus genomes uncovers conserved roles of natural products in bacterial physiology.</title>
        <authorList>
            <consortium name="Agbiome Team Llc"/>
            <person name="Bleich R.M."/>
            <person name="Grubbs K.J."/>
            <person name="Santa Maria K.C."/>
            <person name="Allen S.E."/>
            <person name="Farag S."/>
            <person name="Shank E.A."/>
            <person name="Bowers A."/>
        </authorList>
    </citation>
    <scope>NUCLEOTIDE SEQUENCE [LARGE SCALE GENOMIC DNA]</scope>
    <source>
        <strain evidence="1 2">AFS089089</strain>
    </source>
</reference>
<dbReference type="InterPro" id="IPR011330">
    <property type="entry name" value="Glyco_hydro/deAcase_b/a-brl"/>
</dbReference>
<gene>
    <name evidence="1" type="ORF">CON71_28140</name>
</gene>
<dbReference type="AlphaFoldDB" id="A0A9X6TIE5"/>
<evidence type="ECO:0000313" key="2">
    <source>
        <dbReference type="Proteomes" id="UP000220702"/>
    </source>
</evidence>
<organism evidence="1 2">
    <name type="scientific">Bacillus thuringiensis</name>
    <dbReference type="NCBI Taxonomy" id="1428"/>
    <lineage>
        <taxon>Bacteria</taxon>
        <taxon>Bacillati</taxon>
        <taxon>Bacillota</taxon>
        <taxon>Bacilli</taxon>
        <taxon>Bacillales</taxon>
        <taxon>Bacillaceae</taxon>
        <taxon>Bacillus</taxon>
        <taxon>Bacillus cereus group</taxon>
    </lineage>
</organism>
<name>A0A9X6TIE5_BACTU</name>